<comment type="caution">
    <text evidence="2">The sequence shown here is derived from an EMBL/GenBank/DDBJ whole genome shotgun (WGS) entry which is preliminary data.</text>
</comment>
<keyword evidence="1" id="KW-0472">Membrane</keyword>
<keyword evidence="1" id="KW-0812">Transmembrane</keyword>
<feature type="transmembrane region" description="Helical" evidence="1">
    <location>
        <begin position="41"/>
        <end position="64"/>
    </location>
</feature>
<evidence type="ECO:0000313" key="3">
    <source>
        <dbReference type="Proteomes" id="UP000272778"/>
    </source>
</evidence>
<dbReference type="AlphaFoldDB" id="A0A3N6PU69"/>
<feature type="transmembrane region" description="Helical" evidence="1">
    <location>
        <begin position="76"/>
        <end position="99"/>
    </location>
</feature>
<evidence type="ECO:0000256" key="1">
    <source>
        <dbReference type="SAM" id="Phobius"/>
    </source>
</evidence>
<protein>
    <submittedName>
        <fullName evidence="2">Uncharacterized protein</fullName>
    </submittedName>
</protein>
<evidence type="ECO:0000313" key="2">
    <source>
        <dbReference type="EMBL" id="RQH05650.1"/>
    </source>
</evidence>
<keyword evidence="3" id="KW-1185">Reference proteome</keyword>
<reference evidence="2 3" key="1">
    <citation type="submission" date="2018-11" db="EMBL/GenBank/DDBJ databases">
        <title>Paraburkholderia sp. DHOA04, isolated from soil.</title>
        <authorList>
            <person name="Gao Z.-H."/>
            <person name="Qiu L.-H."/>
            <person name="Fu J.-C."/>
        </authorList>
    </citation>
    <scope>NUCLEOTIDE SEQUENCE [LARGE SCALE GENOMIC DNA]</scope>
    <source>
        <strain evidence="2 3">DHOA04</strain>
    </source>
</reference>
<accession>A0A3N6PU69</accession>
<keyword evidence="1" id="KW-1133">Transmembrane helix</keyword>
<organism evidence="2 3">
    <name type="scientific">Paraburkholderia dinghuensis</name>
    <dbReference type="NCBI Taxonomy" id="2305225"/>
    <lineage>
        <taxon>Bacteria</taxon>
        <taxon>Pseudomonadati</taxon>
        <taxon>Pseudomonadota</taxon>
        <taxon>Betaproteobacteria</taxon>
        <taxon>Burkholderiales</taxon>
        <taxon>Burkholderiaceae</taxon>
        <taxon>Paraburkholderia</taxon>
    </lineage>
</organism>
<dbReference type="EMBL" id="RQIS01000009">
    <property type="protein sequence ID" value="RQH05650.1"/>
    <property type="molecule type" value="Genomic_DNA"/>
</dbReference>
<dbReference type="Proteomes" id="UP000272778">
    <property type="component" value="Unassembled WGS sequence"/>
</dbReference>
<proteinExistence type="predicted"/>
<feature type="transmembrane region" description="Helical" evidence="1">
    <location>
        <begin position="119"/>
        <end position="151"/>
    </location>
</feature>
<name>A0A3N6PU69_9BURK</name>
<sequence>MKKSVKQSLSMGLLCLPFGVMGGLVFGLRPGSSQDLDVSEIAFALVAAVSSLVSGMLTWFLMVIRRRHLKVWRGMLAGAVAVIFAHWLTLELMLIASNLSRVVGKGDPHRMFSIFELTFGNIGLTVLSLLVVGWWLTIPIGSILGGLLILLQRRALSRVPDTPA</sequence>
<dbReference type="RefSeq" id="WP_124151577.1">
    <property type="nucleotide sequence ID" value="NZ_RQIS01000009.1"/>
</dbReference>
<feature type="transmembrane region" description="Helical" evidence="1">
    <location>
        <begin position="12"/>
        <end position="29"/>
    </location>
</feature>
<gene>
    <name evidence="2" type="ORF">D1Y85_13520</name>
</gene>